<name>A0AAV4AN37_9GAST</name>
<evidence type="ECO:0000313" key="1">
    <source>
        <dbReference type="EMBL" id="GFO08208.1"/>
    </source>
</evidence>
<protein>
    <submittedName>
        <fullName evidence="1">Chemosensory receptor b</fullName>
    </submittedName>
</protein>
<sequence length="81" mass="8736">MPRVVSSRHVYSRSPARCLGHTDSPADKNSVRVEATVIGYKLIKCIGSLLGKCAIASPFKIAASLVYSSINVFGELKNRIS</sequence>
<gene>
    <name evidence="1" type="ORF">PoB_003471300</name>
</gene>
<comment type="caution">
    <text evidence="1">The sequence shown here is derived from an EMBL/GenBank/DDBJ whole genome shotgun (WGS) entry which is preliminary data.</text>
</comment>
<dbReference type="EMBL" id="BLXT01003952">
    <property type="protein sequence ID" value="GFO08208.1"/>
    <property type="molecule type" value="Genomic_DNA"/>
</dbReference>
<accession>A0AAV4AN37</accession>
<organism evidence="1 2">
    <name type="scientific">Plakobranchus ocellatus</name>
    <dbReference type="NCBI Taxonomy" id="259542"/>
    <lineage>
        <taxon>Eukaryota</taxon>
        <taxon>Metazoa</taxon>
        <taxon>Spiralia</taxon>
        <taxon>Lophotrochozoa</taxon>
        <taxon>Mollusca</taxon>
        <taxon>Gastropoda</taxon>
        <taxon>Heterobranchia</taxon>
        <taxon>Euthyneura</taxon>
        <taxon>Panpulmonata</taxon>
        <taxon>Sacoglossa</taxon>
        <taxon>Placobranchoidea</taxon>
        <taxon>Plakobranchidae</taxon>
        <taxon>Plakobranchus</taxon>
    </lineage>
</organism>
<evidence type="ECO:0000313" key="2">
    <source>
        <dbReference type="Proteomes" id="UP000735302"/>
    </source>
</evidence>
<proteinExistence type="predicted"/>
<dbReference type="AlphaFoldDB" id="A0AAV4AN37"/>
<dbReference type="Proteomes" id="UP000735302">
    <property type="component" value="Unassembled WGS sequence"/>
</dbReference>
<keyword evidence="2" id="KW-1185">Reference proteome</keyword>
<keyword evidence="1" id="KW-0675">Receptor</keyword>
<reference evidence="1 2" key="1">
    <citation type="journal article" date="2021" name="Elife">
        <title>Chloroplast acquisition without the gene transfer in kleptoplastic sea slugs, Plakobranchus ocellatus.</title>
        <authorList>
            <person name="Maeda T."/>
            <person name="Takahashi S."/>
            <person name="Yoshida T."/>
            <person name="Shimamura S."/>
            <person name="Takaki Y."/>
            <person name="Nagai Y."/>
            <person name="Toyoda A."/>
            <person name="Suzuki Y."/>
            <person name="Arimoto A."/>
            <person name="Ishii H."/>
            <person name="Satoh N."/>
            <person name="Nishiyama T."/>
            <person name="Hasebe M."/>
            <person name="Maruyama T."/>
            <person name="Minagawa J."/>
            <person name="Obokata J."/>
            <person name="Shigenobu S."/>
        </authorList>
    </citation>
    <scope>NUCLEOTIDE SEQUENCE [LARGE SCALE GENOMIC DNA]</scope>
</reference>